<keyword evidence="2" id="KW-1185">Reference proteome</keyword>
<evidence type="ECO:0000313" key="2">
    <source>
        <dbReference type="Proteomes" id="UP000008068"/>
    </source>
</evidence>
<dbReference type="Proteomes" id="UP000008068">
    <property type="component" value="Unassembled WGS sequence"/>
</dbReference>
<dbReference type="InParanoid" id="G0MX99"/>
<name>G0MX99_CAEBE</name>
<accession>G0MX99</accession>
<dbReference type="EMBL" id="GL379818">
    <property type="protein sequence ID" value="EGT46693.1"/>
    <property type="molecule type" value="Genomic_DNA"/>
</dbReference>
<sequence length="68" mass="7944">MDNILLQKNNQIERIQRELVECQPLNNMQQAHTLLLRSKDADIQKLRQVTSASFRSKPSQKSQHFLAI</sequence>
<proteinExistence type="predicted"/>
<reference evidence="2" key="1">
    <citation type="submission" date="2011-07" db="EMBL/GenBank/DDBJ databases">
        <authorList>
            <consortium name="Caenorhabditis brenneri Sequencing and Analysis Consortium"/>
            <person name="Wilson R.K."/>
        </authorList>
    </citation>
    <scope>NUCLEOTIDE SEQUENCE [LARGE SCALE GENOMIC DNA]</scope>
    <source>
        <strain evidence="2">PB2801</strain>
    </source>
</reference>
<evidence type="ECO:0000313" key="1">
    <source>
        <dbReference type="EMBL" id="EGT46693.1"/>
    </source>
</evidence>
<protein>
    <submittedName>
        <fullName evidence="1">Uncharacterized protein</fullName>
    </submittedName>
</protein>
<gene>
    <name evidence="1" type="ORF">CAEBREN_03354</name>
</gene>
<dbReference type="HOGENOM" id="CLU_2796224_0_0_1"/>
<organism evidence="2">
    <name type="scientific">Caenorhabditis brenneri</name>
    <name type="common">Nematode worm</name>
    <dbReference type="NCBI Taxonomy" id="135651"/>
    <lineage>
        <taxon>Eukaryota</taxon>
        <taxon>Metazoa</taxon>
        <taxon>Ecdysozoa</taxon>
        <taxon>Nematoda</taxon>
        <taxon>Chromadorea</taxon>
        <taxon>Rhabditida</taxon>
        <taxon>Rhabditina</taxon>
        <taxon>Rhabditomorpha</taxon>
        <taxon>Rhabditoidea</taxon>
        <taxon>Rhabditidae</taxon>
        <taxon>Peloderinae</taxon>
        <taxon>Caenorhabditis</taxon>
    </lineage>
</organism>
<dbReference type="AlphaFoldDB" id="G0MX99"/>